<dbReference type="FunFam" id="3.40.50.300:FF:000044">
    <property type="entry name" value="Dynein heavy chain 5, axonemal"/>
    <property type="match status" value="1"/>
</dbReference>
<sequence>MDDLRFIWLRDKVFSALDINDLDVFEEFINRDEGDNEMKIAKFLNQTEEDEDYALIFNKELKEEEIEVQVELTEEEYMAILGQETVNDVQVTENENETGGQSTTNVDPAQAINPASDADKTEGGENSEELENPTEEAPKPPRTRTEIKHIMRTYLYMHCGTYPPTLSSKISIYFLRTTPGTVFLPMNFDEAQDLLPQYFDFGILNSHPLFMLSQMLSKCYTPLLSYRGDLDEALIPRLALKQRGEEEHDPKQDDKVDDEKKARKKQSEAKMRATLRDEFLITMSKFVNHIDLTIRQIEGEIRLKMPIIELPEDLNGIEKDEVLINTLETAVYDWETQIADAIEAQNRKVPNGDGPLAEIDYWKERNISLSGIFEQTKQEKAKRILEILSHVESPAASSFEGQRQDLAKYYSEAKDNVRFLSTLERHFKNICYGASFNVVTETLPSMMNALRMIWIISRHYNKDERMVPLMERIAHELSERVSKVINIKTILDLRPQDIQRLCTEARKMLLQWKEAYFKVRAKIELSGRDSRWEFDRRKLFDKTDHQALICNELIKISVVLEEFYNIFGPELKAVTGEPKRIEEVLNRVKNLINKFKSITFDIFSSKNFVAWERVMEEFNHEVGEIESEAKVFINQSFKKLRSAEGAFDMLLRFKNIRSREAINSEMMKKFTDILTQYVREIDSIFEIFQKYKNSPPVYKNHPPVSGAIAWARFLFKSIKNPMLKFLTVDELMNSEQGKETKAHYLSIARQIKAYEDAKYAEWNANVESTLPDILKTNLLVKPKDKVDPNLIMPANTDPDTDSEMSSFIQGFITTSLIYEPGVELYGRVVEIRYILNYNSKINEIITESKYMEQLGYQLPEIARNLALQEDKFARYVYNLRRMLDRYHLLLASLDDSETQLLDEHLTELRRTIRPGAKRLNWTALGIQDYLSKTNGNISKLESMVNQIKKNSKDIQAFLHDIENVNLYLTPEPNADGSLYQCKEYFDFVESKRRNDLVELAKKYKLIGPLVTKVEGLVFGTNTSNSIKMASYYAFWEREIYNTILKMITNNLIKFNEKLSDPKDPLFQIETILAVPDIALHLSPNDMAKLFLQSVRDCIESANYFPRWMSGSCKECQPVKAEGQDEQFLYTFYLDVANRPELRELAAQIQNNVQKTVQNMKRHLLKFKKYKSLWKADKSAVCEKFASKNPNIVAYDEKILFYFKTIEEIQALPKYKDIDFIKLSMRSVCESIANHAKEWMKCLGQQLNDSAKKSLYELKNKLDKFESDLDNETDTLEDLKFVLRTISNIQQSSDTIEESILDIKERYRTLEMYKIDVTLEEKEFLTIVQPQWDKLFLSSKHRDVGLTIVKEKFTEITQDQISDFGIKLKAFAEKFAHHGPGSIGDDLDLGVKLLKAYRDELNKLENDKQELTNAERLFNLPISSYAALIQVQKEMKALDDLYKLYEDQKKSRQEWSETLWRDLNVEILDEGINNYIKNLKRMSRETRAMPVAKTLENKMKSFKDALPLMGDLKHEALRERHWKQLMKETGIEFDMNPETFTLANLFAMKLDRFDEVIQNIVTSASKELQIEKGVKEVLDTWDKMKFDVIKYVKGTQERGYVLGAVDDIMQTLDDNTMSLQGMSASRYIGPFLNTVQTWEKSLSHISEVIEIWIVVQRKWMYLEGIFVGGDIRAQLPEEAKKFDVIDKLFKKIMTETQREPNIKKACHASNRLQDLQTISVGLEKCQKSLNDYLDSKRNAFPRFFFISDDELLSILGSSDPSCVQEHMIKMFDNIASLRLIKGPDNITTAQAMISAEKEVMEFRQHVVAEGRVEDWMTKVLAEMRRTNRLITKEAIYYYRYQKSRIQWMYDYQGMIVLATNQVWWTWEVEDVFKKVQKGNKMAMKNYSRQLHSQLEEVVVEVRSSSISKNDRKKLNSVLIIDVHARDIIDGFVRDSILDAREFEWESQLRFYWSREPDELMIRQCTGEFGYGYEYMGLNGRLVITPLTDRIYLTITQGLSMYLGGAPAGPAGTGKTETVKDLAKAMGLLCVVTNCGEGMDFKAIGKNLNGLCQSGAWGCFDEFNRIDASVLSVISSQLKTIQQALISKLKRFTFEGVEIALDPRVGCFITMNPGYAGRTELPDSVKALFRPVVVIVPDLQQICEIMLFSEGFSMAKVLAKKMTVLYKLAREQLSKQYHYDFGLRALKSVLVMAGELKRSASDLPEDVVLMRALRDMNLPKFVFEDVPLFLGLISDLFPGLDCPRVRYPQFNDAVEEVISSNKMIILPVQVDKVVQMYETMMTRHSTMIVGPTGGGKSTVINTLCQAQTKLGINTKLYTLNPKACSVIELYGILDPNTRDWTDGLLSNIFREINKPTDKKERRYILYDGDVDALWIENMNSVMDDNKLLTLANSERIRLQPHCAMLFEVGDLQYASPATVSRCGMVYVDPKNLGYRPYWEKWCNKHEKKEEVECMKRLFDKYVPLLIEMIIEGIIDGKQGEKIKTIIPYTGLNMVTQLSYMLDSLLLPLENAKEPLEDIVLECIFVQALYWSLGANLMEDGRVKFDHQLKYWSTMQTIEDKENVYAKPGELPSIYPSLFEYFFDIDTKVWKPWKILVPAYIHDPAKRYNEILVPTIDTVRTEWLLNLMYSVKRPTLLVGESGTSKTATTLNFLRKLNSDINVVLNVNFSSRTTSMDVQRTLEASVEKRTKDSYGPTPGKKLIVFIDDMNMPRVDEYGTQQPIALLKLLLEKGGMYDRGKDMNWKLFKDILYFASMGKPGGGRNEVDPRFISLFNVFNITFPSEESLFHIFNSILEGHTRPFSSEIRDIVPKIAKITLALYKSIVNDLPPTPSKFHYIFNLRDLSRIYNGLVLMTQDRFQTVGQLLRVWRNEALRVISDRLIQVEDKQIVHETMKRLIDEEPEFKAANEYIFRDPILFGNYRNALELGEPHIYEDLQDYDAAKALFEQILQEYNEQNTPMNLVLFDDAVEHATRINRVINMDQGNALLVGVGGSGKQSLTRLAAFTAGYDIFEIKLSRGYNETTFREDLKILYNKLGIENKKIVFLFGDQHVAEEGFLELINNMLTSGMVPALYADEEKEAIVGQIRDEAIRNGSSLAKESIWQYFITKCSNNLHIVLAMSPVGDTLRTRCRNFPGLVNNAIIDWFMPWPEQALFAVATSFLSKENEFIPKDQKENLVTHMVMTHQSVEHYSDQFAAKLRRKNYTTPKNYLDYISTYMSILERKDKENKNQQDRLLVGIDKIKEAEIELKKLNEDLAIQKVKVTKRTEEVEALLKEIAEGTAEASEKKELAVIKSKEIEQQTVVINKEKGEAEVALAEAMPALEAAKLALDDLKRDDITEIRAFKNPPRAVEGVCNCIVIFKGIKEVSWRSAQAIMTDTNFLDNLKKMDFDSITSRQVQAVKELVNGLEQNFEISADTQSQKEFETVSKMKNISKAGSGLLKFVYAVMGYNAVYREIKPKKDKVARLEKEYHDSTRELDKINNQVSKIEAQLAELAKKLETQLAEKTKLEQETAIMERRLIAADKLINGLSSENKRWSEDLKELKNKRVKLLGDCLLCAAFLAYVGAFTWEFRRELVFETWQKDLIEKQVPLSQPFRLEDLLTSDVEISKWSSEGLPPDELSVQNGILTTQASRFAYCIDPQQQALKWVKKKEEKSNLKVVTFNDSDFLKQLEMAIKYGFPVLVQDCDEYIDPVIDNVLEKNIKGAEGRQYIILGDKEVDFDPNFRMYLNTKLPNPKLTPAHFGKSMVINYTVTLKGLEDQLLSVIVKYERKELEEQRERLIQETSENKKLLKDLEDSLLRELATSTGNMLDNTELINTLEETKTKAFEVSEKLKLGAKTSKDIERLRDGYRPAAKRGAILFFVLAEMSSVNSMYQYSLSAYLDVFEFSLRKATPDANLDKRLRNIMNTLTMNVYNYGCSGIFEKHKLLFSFQLTTKLEQDRKNVTQEEIDFFIKGNISLDRSKRKKPYSWLPDQGWEDCVRLSNDFPNAFGYLLDDIEKDEKSWKNWFDSDAPESSEFPNHYSDKINEFQKLMLLRCFRVDRIYLAVTLYVTNIMGEQYVTPPVLSFESIWDQSTTLSPIVFILSPGSDPTTDLLKLAERTNFGVNRVKLLAMGQGQEQIAISYLEQAVSRGLWLMLQNCHLLVKWLKELEKHLEKLNKPHPDFRLWLTTEPTPLFPIGILQRSLKIVTEPPNGLKLNLKNTFHKLGLSAFNECNHEAFSSLVFVLAFFHAVVQERRKYDKIGWNVSYDFNESDFRVCMQILSTYLNKAVENGDTKIPWSSLKYLIGEVMYGGRAIDNFDRRVLNTYMNEYMGDFIFDTFQPFHFFVNDDVDYCIPTLQEDVKNQNGDIHLEVIRQYIDQLPLTNTPEVFGLNPNAEIGYYTKSTRDMWEQLVELQPQTGESGSGISRDQFIDNTASDILKRMPPVYDIDKIRKKYGLDVSPTTVVLLQELERFNRLTSTMFRSLTTLKRALKGEVGMSNELDDLSRALFNGQLPAMWRRLAPATKKNLGNWMDHFFKRNQQYNTWINESEPNVMWLSGLHIPESYLTALVQATCRKNGWPLDKSTLYTQVTNYQSPEDVTERAHQGCFIHGLYLEGAGWDSKNGCLVKQNPKELIKELPVMKVIPIESHKLKLQNTYRTPVYTTSDRRNAMGVGLVFEADLYTTEHLSHWDFRNFGKNSYNSGSEGDDSENEKSTSSIENETSLKTETFDKPINKEFSLVSKINVESAPLVHYSKEQDEHEYVNPNQELTYNPRYEEMWTPKLGPDNPLISDFHKAPKNTLTGYVEPATVNDFQFENQRRTFNSFGYAYDPSFSANQIVGDIAQAAENNVVSVFEKSKTRPKDKRKRDRNDDPSDIEGFKGPWAPFKDQLFVAKPTDEEKVLLDEIYAKKNKHTRFTEQEEKENKSTLHIDDPYDYQGRSFLHIPQDLDVNLRSEEPPEKCFIPKKCLHTFTGHTKGVQKLQLFPISGHLFLSCSMDSKVKLWEFYKGRRCIRTYSGHSQGVRDVSFNRDGTQFLTASYDRYIKLWDTETGACKAKFTNKKIPYCVVFNPDEDKQNLFVCGTSDKKILCYDTRSGEIVQEYDRHLGAVNSVTFVDNNKRIVSTSDDKSVRVWEWDIPVDFKYIADPSMHSMPAVKLSHNGKYLAFQSMDNQIKIMEPLANFRWKNKKTFRGHMVAGYACGLDFSPDMSYMISGDANGNLVVWDWKTTRIFERIKAHDQVCMDVKWHPHEASKILTAGWDNNIHLWD</sequence>
<dbReference type="FunFam" id="1.20.1270.280:FF:000005">
    <property type="entry name" value="Dynein axonemal heavy chain 10"/>
    <property type="match status" value="1"/>
</dbReference>
<dbReference type="Pfam" id="PF03028">
    <property type="entry name" value="Dynein_heavy"/>
    <property type="match status" value="1"/>
</dbReference>
<dbReference type="Gene3D" id="1.20.140.100">
    <property type="entry name" value="Dynein heavy chain, N-terminal domain 2"/>
    <property type="match status" value="1"/>
</dbReference>
<dbReference type="Gene3D" id="1.20.1270.280">
    <property type="match status" value="1"/>
</dbReference>
<dbReference type="InterPro" id="IPR004273">
    <property type="entry name" value="Dynein_heavy_D6_P-loop"/>
</dbReference>
<dbReference type="FunFam" id="3.40.50.300:FF:001855">
    <property type="entry name" value="Dynein axonemal heavy chain 10"/>
    <property type="match status" value="1"/>
</dbReference>
<evidence type="ECO:0000256" key="5">
    <source>
        <dbReference type="ARBA" id="ARBA00022490"/>
    </source>
</evidence>
<dbReference type="Gene3D" id="3.20.180.20">
    <property type="entry name" value="Dynein heavy chain, N-terminal domain 2"/>
    <property type="match status" value="1"/>
</dbReference>
<dbReference type="SMART" id="SM00382">
    <property type="entry name" value="AAA"/>
    <property type="match status" value="3"/>
</dbReference>
<comment type="subunit">
    <text evidence="23">The I1 inner arm complex (also known as the f dynein complex) is a two-headed isoform composed of two heavy chains (1-alpha and 1-beta), three intermediate chains and three light chains. I1 occupies a specific position proximal to the first radial spoke and repeats every 96 nm along the length of the axoneme.</text>
</comment>
<dbReference type="GO" id="GO:0036156">
    <property type="term" value="C:inner dynein arm"/>
    <property type="evidence" value="ECO:0007669"/>
    <property type="project" value="UniProtKB-ARBA"/>
</dbReference>
<dbReference type="Pfam" id="PF00400">
    <property type="entry name" value="WD40"/>
    <property type="match status" value="5"/>
</dbReference>
<evidence type="ECO:0000256" key="15">
    <source>
        <dbReference type="ARBA" id="ARBA00023054"/>
    </source>
</evidence>
<dbReference type="FunFam" id="3.40.50.300:FF:000049">
    <property type="entry name" value="Dynein, axonemal, heavy chain 5"/>
    <property type="match status" value="1"/>
</dbReference>
<keyword evidence="19" id="KW-0206">Cytoskeleton</keyword>
<dbReference type="InterPro" id="IPR041228">
    <property type="entry name" value="Dynein_C"/>
</dbReference>
<evidence type="ECO:0000256" key="13">
    <source>
        <dbReference type="ARBA" id="ARBA00022846"/>
    </source>
</evidence>
<dbReference type="Gene3D" id="1.10.8.720">
    <property type="entry name" value="Region D6 of dynein motor"/>
    <property type="match status" value="1"/>
</dbReference>
<dbReference type="FunFam" id="1.10.472.130:FF:000010">
    <property type="entry name" value="Dynein axonemal heavy chain 10"/>
    <property type="match status" value="1"/>
</dbReference>
<feature type="domain" description="AAA+ ATPase" evidence="31">
    <location>
        <begin position="2001"/>
        <end position="2137"/>
    </location>
</feature>
<keyword evidence="21" id="KW-0966">Cell projection</keyword>
<dbReference type="Gene3D" id="2.130.10.10">
    <property type="entry name" value="YVTN repeat-like/Quinoprotein amine dehydrogenase"/>
    <property type="match status" value="1"/>
</dbReference>
<dbReference type="Pfam" id="PF08385">
    <property type="entry name" value="DHC_N1"/>
    <property type="match status" value="1"/>
</dbReference>
<dbReference type="InterPro" id="IPR015943">
    <property type="entry name" value="WD40/YVTN_repeat-like_dom_sf"/>
</dbReference>
<dbReference type="InterPro" id="IPR027417">
    <property type="entry name" value="P-loop_NTPase"/>
</dbReference>
<keyword evidence="8" id="KW-0493">Microtubule</keyword>
<dbReference type="FunFam" id="1.20.58.1120:FF:000008">
    <property type="entry name" value="Dynein heavy chain 10, axonemal"/>
    <property type="match status" value="1"/>
</dbReference>
<name>A0A813MJQ8_9BILA</name>
<dbReference type="FunFam" id="1.10.8.720:FF:000005">
    <property type="entry name" value="Dynein axonemal heavy chain 10"/>
    <property type="match status" value="1"/>
</dbReference>
<dbReference type="SMART" id="SM00320">
    <property type="entry name" value="WD40"/>
    <property type="match status" value="7"/>
</dbReference>
<keyword evidence="10" id="KW-0677">Repeat</keyword>
<dbReference type="InterPro" id="IPR024317">
    <property type="entry name" value="Dynein_heavy_chain_D4_dom"/>
</dbReference>
<dbReference type="CDD" id="cd00200">
    <property type="entry name" value="WD40"/>
    <property type="match status" value="1"/>
</dbReference>
<evidence type="ECO:0000256" key="22">
    <source>
        <dbReference type="ARBA" id="ARBA00054075"/>
    </source>
</evidence>
<evidence type="ECO:0000313" key="33">
    <source>
        <dbReference type="Proteomes" id="UP000663879"/>
    </source>
</evidence>
<evidence type="ECO:0000256" key="29">
    <source>
        <dbReference type="SAM" id="Coils"/>
    </source>
</evidence>
<dbReference type="Pfam" id="PF12774">
    <property type="entry name" value="AAA_6"/>
    <property type="match status" value="1"/>
</dbReference>
<comment type="function">
    <text evidence="22">Force generating protein of eukaryotic cilia and flagella. Produces force towards the minus ends of microtubules. Dynein has ATPase activity; the force-producing power stroke is thought to occur on release of ADP. Required for assembly of the I1 inner arm complex and its targeting to the appropriate axoneme location. Also required for phototaxis.</text>
</comment>
<dbReference type="GO" id="GO:0045505">
    <property type="term" value="F:dynein intermediate chain binding"/>
    <property type="evidence" value="ECO:0007669"/>
    <property type="project" value="InterPro"/>
</dbReference>
<dbReference type="GO" id="GO:0097729">
    <property type="term" value="C:9+2 motile cilium"/>
    <property type="evidence" value="ECO:0007669"/>
    <property type="project" value="UniProtKB-ARBA"/>
</dbReference>
<feature type="repeat" description="WD" evidence="28">
    <location>
        <begin position="4949"/>
        <end position="4982"/>
    </location>
</feature>
<dbReference type="Proteomes" id="UP000663879">
    <property type="component" value="Unassembled WGS sequence"/>
</dbReference>
<evidence type="ECO:0000259" key="31">
    <source>
        <dbReference type="SMART" id="SM00382"/>
    </source>
</evidence>
<keyword evidence="6 28" id="KW-0853">WD repeat</keyword>
<dbReference type="Gene3D" id="1.20.920.20">
    <property type="match status" value="1"/>
</dbReference>
<reference evidence="32" key="1">
    <citation type="submission" date="2021-02" db="EMBL/GenBank/DDBJ databases">
        <authorList>
            <person name="Nowell W R."/>
        </authorList>
    </citation>
    <scope>NUCLEOTIDE SEQUENCE</scope>
    <source>
        <strain evidence="32">Ploen Becks lab</strain>
    </source>
</reference>
<dbReference type="Pfam" id="PF18198">
    <property type="entry name" value="AAA_lid_11"/>
    <property type="match status" value="1"/>
</dbReference>
<evidence type="ECO:0000256" key="6">
    <source>
        <dbReference type="ARBA" id="ARBA00022574"/>
    </source>
</evidence>
<dbReference type="GO" id="GO:0051959">
    <property type="term" value="F:dynein light intermediate chain binding"/>
    <property type="evidence" value="ECO:0007669"/>
    <property type="project" value="InterPro"/>
</dbReference>
<feature type="compositionally biased region" description="Acidic residues" evidence="30">
    <location>
        <begin position="125"/>
        <end position="134"/>
    </location>
</feature>
<dbReference type="InterPro" id="IPR041466">
    <property type="entry name" value="Dynein_AAA5_ext"/>
</dbReference>
<keyword evidence="7" id="KW-0507">mRNA processing</keyword>
<evidence type="ECO:0000256" key="26">
    <source>
        <dbReference type="ARBA" id="ARBA00076678"/>
    </source>
</evidence>
<dbReference type="Pfam" id="PF12780">
    <property type="entry name" value="AAA_8"/>
    <property type="match status" value="1"/>
</dbReference>
<dbReference type="FunFam" id="1.20.920.20:FF:000001">
    <property type="entry name" value="dynein heavy chain 2, axonemal"/>
    <property type="match status" value="1"/>
</dbReference>
<feature type="compositionally biased region" description="Basic and acidic residues" evidence="30">
    <location>
        <begin position="242"/>
        <end position="269"/>
    </location>
</feature>
<evidence type="ECO:0000256" key="16">
    <source>
        <dbReference type="ARBA" id="ARBA00023069"/>
    </source>
</evidence>
<dbReference type="EMBL" id="CAJNOC010000197">
    <property type="protein sequence ID" value="CAF0725818.1"/>
    <property type="molecule type" value="Genomic_DNA"/>
</dbReference>
<proteinExistence type="inferred from homology"/>
<feature type="coiled-coil region" evidence="29">
    <location>
        <begin position="3231"/>
        <end position="3258"/>
    </location>
</feature>
<dbReference type="GO" id="GO:0005874">
    <property type="term" value="C:microtubule"/>
    <property type="evidence" value="ECO:0007669"/>
    <property type="project" value="UniProtKB-KW"/>
</dbReference>
<evidence type="ECO:0000256" key="4">
    <source>
        <dbReference type="ARBA" id="ARBA00008887"/>
    </source>
</evidence>
<dbReference type="InterPro" id="IPR013594">
    <property type="entry name" value="Dynein_heavy_tail"/>
</dbReference>
<evidence type="ECO:0000256" key="28">
    <source>
        <dbReference type="PROSITE-ProRule" id="PRU00221"/>
    </source>
</evidence>
<feature type="coiled-coil region" evidence="29">
    <location>
        <begin position="3460"/>
        <end position="3550"/>
    </location>
</feature>
<keyword evidence="16" id="KW-0969">Cilium</keyword>
<keyword evidence="18" id="KW-0508">mRNA splicing</keyword>
<dbReference type="GO" id="GO:0005524">
    <property type="term" value="F:ATP binding"/>
    <property type="evidence" value="ECO:0007669"/>
    <property type="project" value="UniProtKB-KW"/>
</dbReference>
<evidence type="ECO:0000313" key="32">
    <source>
        <dbReference type="EMBL" id="CAF0725818.1"/>
    </source>
</evidence>
<evidence type="ECO:0000256" key="18">
    <source>
        <dbReference type="ARBA" id="ARBA00023187"/>
    </source>
</evidence>
<dbReference type="PROSITE" id="PS50082">
    <property type="entry name" value="WD_REPEATS_2"/>
    <property type="match status" value="5"/>
</dbReference>
<feature type="coiled-coil region" evidence="29">
    <location>
        <begin position="1247"/>
        <end position="1274"/>
    </location>
</feature>
<evidence type="ECO:0000256" key="9">
    <source>
        <dbReference type="ARBA" id="ARBA00022728"/>
    </source>
</evidence>
<dbReference type="InterPro" id="IPR035706">
    <property type="entry name" value="AAA_9"/>
</dbReference>
<feature type="repeat" description="WD" evidence="28">
    <location>
        <begin position="5079"/>
        <end position="5111"/>
    </location>
</feature>
<dbReference type="InterPro" id="IPR001680">
    <property type="entry name" value="WD40_rpt"/>
</dbReference>
<evidence type="ECO:0000256" key="30">
    <source>
        <dbReference type="SAM" id="MobiDB-lite"/>
    </source>
</evidence>
<evidence type="ECO:0000256" key="27">
    <source>
        <dbReference type="ARBA" id="ARBA00077719"/>
    </source>
</evidence>
<dbReference type="Pfam" id="PF12775">
    <property type="entry name" value="AAA_7"/>
    <property type="match status" value="1"/>
</dbReference>
<dbReference type="GO" id="GO:0008569">
    <property type="term" value="F:minus-end-directed microtubule motor activity"/>
    <property type="evidence" value="ECO:0007669"/>
    <property type="project" value="InterPro"/>
</dbReference>
<dbReference type="Gene3D" id="1.20.920.30">
    <property type="match status" value="1"/>
</dbReference>
<dbReference type="Gene3D" id="1.10.472.130">
    <property type="match status" value="1"/>
</dbReference>
<keyword evidence="13" id="KW-0282">Flagellum</keyword>
<dbReference type="InterPro" id="IPR041658">
    <property type="entry name" value="AAA_lid_11"/>
</dbReference>
<feature type="repeat" description="WD" evidence="28">
    <location>
        <begin position="5179"/>
        <end position="5210"/>
    </location>
</feature>
<evidence type="ECO:0000256" key="12">
    <source>
        <dbReference type="ARBA" id="ARBA00022840"/>
    </source>
</evidence>
<dbReference type="InterPro" id="IPR041589">
    <property type="entry name" value="DNAH3_AAA_lid_1"/>
</dbReference>
<dbReference type="FunFam" id="1.10.8.710:FF:000002">
    <property type="entry name" value="dynein heavy chain 17, axonemal"/>
    <property type="match status" value="1"/>
</dbReference>
<dbReference type="Gene3D" id="3.10.490.20">
    <property type="match status" value="1"/>
</dbReference>
<evidence type="ECO:0000256" key="7">
    <source>
        <dbReference type="ARBA" id="ARBA00022664"/>
    </source>
</evidence>
<evidence type="ECO:0000256" key="17">
    <source>
        <dbReference type="ARBA" id="ARBA00023175"/>
    </source>
</evidence>
<keyword evidence="17" id="KW-0505">Motor protein</keyword>
<feature type="compositionally biased region" description="Polar residues" evidence="30">
    <location>
        <begin position="94"/>
        <end position="107"/>
    </location>
</feature>
<dbReference type="FunFam" id="1.10.287.2620:FF:000002">
    <property type="entry name" value="Dynein heavy chain 2, axonemal"/>
    <property type="match status" value="1"/>
</dbReference>
<dbReference type="FunFam" id="3.40.50.300:FF:000153">
    <property type="entry name" value="Dynein axonemal heavy chain 1"/>
    <property type="match status" value="1"/>
</dbReference>
<dbReference type="SUPFAM" id="SSF52540">
    <property type="entry name" value="P-loop containing nucleoside triphosphate hydrolases"/>
    <property type="match status" value="4"/>
</dbReference>
<accession>A0A813MJQ8</accession>
<dbReference type="InterPro" id="IPR036322">
    <property type="entry name" value="WD40_repeat_dom_sf"/>
</dbReference>
<feature type="region of interest" description="Disordered" evidence="30">
    <location>
        <begin position="241"/>
        <end position="269"/>
    </location>
</feature>
<feature type="region of interest" description="Disordered" evidence="30">
    <location>
        <begin position="94"/>
        <end position="144"/>
    </location>
</feature>
<comment type="caution">
    <text evidence="32">The sequence shown here is derived from an EMBL/GenBank/DDBJ whole genome shotgun (WGS) entry which is preliminary data.</text>
</comment>
<feature type="domain" description="AAA+ ATPase" evidence="31">
    <location>
        <begin position="2280"/>
        <end position="2416"/>
    </location>
</feature>
<dbReference type="Pfam" id="PF12781">
    <property type="entry name" value="AAA_9"/>
    <property type="match status" value="1"/>
</dbReference>
<dbReference type="InterPro" id="IPR003593">
    <property type="entry name" value="AAA+_ATPase"/>
</dbReference>
<dbReference type="InterPro" id="IPR042219">
    <property type="entry name" value="AAA_lid_11_sf"/>
</dbReference>
<keyword evidence="14" id="KW-0243">Dynein</keyword>
<evidence type="ECO:0000256" key="21">
    <source>
        <dbReference type="ARBA" id="ARBA00023273"/>
    </source>
</evidence>
<protein>
    <recommendedName>
        <fullName evidence="24">Pre-mRNA-processing factor 17</fullName>
    </recommendedName>
    <alternativeName>
        <fullName evidence="26">Cell division cycle 40 homolog</fullName>
    </alternativeName>
    <alternativeName>
        <fullName evidence="27">Dynein-1, subspecies f</fullName>
    </alternativeName>
    <alternativeName>
        <fullName evidence="25">PRP17 homolog</fullName>
    </alternativeName>
</protein>
<dbReference type="Pfam" id="PF12777">
    <property type="entry name" value="MT"/>
    <property type="match status" value="1"/>
</dbReference>
<dbReference type="GO" id="GO:0060294">
    <property type="term" value="P:cilium movement involved in cell motility"/>
    <property type="evidence" value="ECO:0007669"/>
    <property type="project" value="UniProtKB-ARBA"/>
</dbReference>
<evidence type="ECO:0000256" key="24">
    <source>
        <dbReference type="ARBA" id="ARBA00068146"/>
    </source>
</evidence>
<keyword evidence="20" id="KW-0539">Nucleus</keyword>
<dbReference type="Pfam" id="PF17852">
    <property type="entry name" value="Dynein_AAA_lid"/>
    <property type="match status" value="1"/>
</dbReference>
<dbReference type="InterPro" id="IPR026983">
    <property type="entry name" value="DHC"/>
</dbReference>
<dbReference type="Pfam" id="PF17857">
    <property type="entry name" value="AAA_lid_1"/>
    <property type="match status" value="1"/>
</dbReference>
<evidence type="ECO:0000256" key="10">
    <source>
        <dbReference type="ARBA" id="ARBA00022737"/>
    </source>
</evidence>
<evidence type="ECO:0000256" key="23">
    <source>
        <dbReference type="ARBA" id="ARBA00063032"/>
    </source>
</evidence>
<dbReference type="Gene3D" id="1.20.58.1120">
    <property type="match status" value="1"/>
</dbReference>
<organism evidence="32 33">
    <name type="scientific">Brachionus calyciflorus</name>
    <dbReference type="NCBI Taxonomy" id="104777"/>
    <lineage>
        <taxon>Eukaryota</taxon>
        <taxon>Metazoa</taxon>
        <taxon>Spiralia</taxon>
        <taxon>Gnathifera</taxon>
        <taxon>Rotifera</taxon>
        <taxon>Eurotatoria</taxon>
        <taxon>Monogononta</taxon>
        <taxon>Pseudotrocha</taxon>
        <taxon>Ploima</taxon>
        <taxon>Brachionidae</taxon>
        <taxon>Brachionus</taxon>
    </lineage>
</organism>
<dbReference type="GO" id="GO:0005681">
    <property type="term" value="C:spliceosomal complex"/>
    <property type="evidence" value="ECO:0007669"/>
    <property type="project" value="UniProtKB-KW"/>
</dbReference>
<evidence type="ECO:0000256" key="20">
    <source>
        <dbReference type="ARBA" id="ARBA00023242"/>
    </source>
</evidence>
<keyword evidence="12" id="KW-0067">ATP-binding</keyword>
<feature type="coiled-coil region" evidence="29">
    <location>
        <begin position="1386"/>
        <end position="1447"/>
    </location>
</feature>
<dbReference type="InterPro" id="IPR042228">
    <property type="entry name" value="Dynein_linker_3"/>
</dbReference>
<keyword evidence="5" id="KW-0963">Cytoplasm</keyword>
<dbReference type="InterPro" id="IPR035699">
    <property type="entry name" value="AAA_6"/>
</dbReference>
<keyword evidence="33" id="KW-1185">Reference proteome</keyword>
<dbReference type="FunFam" id="1.20.140.100:FF:000013">
    <property type="entry name" value="Dynein heavy chain 10, axonemal"/>
    <property type="match status" value="1"/>
</dbReference>
<dbReference type="FunFam" id="2.130.10.10:FF:000034">
    <property type="entry name" value="Pre-mRNA-processing factor 17, putative"/>
    <property type="match status" value="1"/>
</dbReference>
<dbReference type="Pfam" id="PF18199">
    <property type="entry name" value="Dynein_C"/>
    <property type="match status" value="1"/>
</dbReference>
<evidence type="ECO:0000256" key="19">
    <source>
        <dbReference type="ARBA" id="ARBA00023212"/>
    </source>
</evidence>
<dbReference type="GO" id="GO:0008017">
    <property type="term" value="F:microtubule binding"/>
    <property type="evidence" value="ECO:0007669"/>
    <property type="project" value="UniProtKB-ARBA"/>
</dbReference>
<dbReference type="GO" id="GO:0000398">
    <property type="term" value="P:mRNA splicing, via spliceosome"/>
    <property type="evidence" value="ECO:0007669"/>
    <property type="project" value="UniProtKB-ARBA"/>
</dbReference>
<dbReference type="Gene3D" id="1.10.8.1220">
    <property type="match status" value="1"/>
</dbReference>
<evidence type="ECO:0000256" key="11">
    <source>
        <dbReference type="ARBA" id="ARBA00022741"/>
    </source>
</evidence>
<dbReference type="InterPro" id="IPR043160">
    <property type="entry name" value="Dynein_C_barrel"/>
</dbReference>
<feature type="repeat" description="WD" evidence="28">
    <location>
        <begin position="4993"/>
        <end position="5034"/>
    </location>
</feature>
<dbReference type="PANTHER" id="PTHR22878:SF63">
    <property type="entry name" value="DYNEIN AXONEMAL HEAVY CHAIN 10"/>
    <property type="match status" value="1"/>
</dbReference>
<gene>
    <name evidence="32" type="ORF">OXX778_LOCUS2505</name>
</gene>
<dbReference type="FunFam" id="1.20.920.30:FF:000007">
    <property type="entry name" value="Dynein axonemal heavy chain 10"/>
    <property type="match status" value="1"/>
</dbReference>
<dbReference type="PANTHER" id="PTHR22878">
    <property type="entry name" value="DYNEIN HEAVY CHAIN 6, AXONEMAL-LIKE-RELATED"/>
    <property type="match status" value="1"/>
</dbReference>
<evidence type="ECO:0000256" key="25">
    <source>
        <dbReference type="ARBA" id="ARBA00075265"/>
    </source>
</evidence>
<dbReference type="FunFam" id="3.20.180.20:FF:000001">
    <property type="entry name" value="Dynein axonemal heavy chain 5"/>
    <property type="match status" value="1"/>
</dbReference>
<dbReference type="Pfam" id="PF08393">
    <property type="entry name" value="DHC_N2"/>
    <property type="match status" value="1"/>
</dbReference>
<evidence type="ECO:0000256" key="3">
    <source>
        <dbReference type="ARBA" id="ARBA00004430"/>
    </source>
</evidence>
<dbReference type="Gene3D" id="1.10.8.710">
    <property type="match status" value="1"/>
</dbReference>
<comment type="similarity">
    <text evidence="4">Belongs to the dynein heavy chain family.</text>
</comment>
<evidence type="ECO:0000256" key="8">
    <source>
        <dbReference type="ARBA" id="ARBA00022701"/>
    </source>
</evidence>
<feature type="coiled-coil region" evidence="29">
    <location>
        <begin position="3760"/>
        <end position="3790"/>
    </location>
</feature>
<feature type="domain" description="AAA+ ATPase" evidence="31">
    <location>
        <begin position="2628"/>
        <end position="2776"/>
    </location>
</feature>
<feature type="repeat" description="WD" evidence="28">
    <location>
        <begin position="5211"/>
        <end position="5244"/>
    </location>
</feature>
<keyword evidence="15 29" id="KW-0175">Coiled coil</keyword>
<dbReference type="Gene3D" id="1.10.287.2620">
    <property type="match status" value="1"/>
</dbReference>
<feature type="region of interest" description="Disordered" evidence="30">
    <location>
        <begin position="4678"/>
        <end position="4705"/>
    </location>
</feature>
<dbReference type="OrthoDB" id="10251809at2759"/>
<evidence type="ECO:0000256" key="2">
    <source>
        <dbReference type="ARBA" id="ARBA00004230"/>
    </source>
</evidence>
<dbReference type="FunFam" id="1.10.8.1220:FF:000001">
    <property type="entry name" value="Dynein axonemal heavy chain 5"/>
    <property type="match status" value="1"/>
</dbReference>
<feature type="region of interest" description="Disordered" evidence="30">
    <location>
        <begin position="4832"/>
        <end position="4859"/>
    </location>
</feature>
<keyword evidence="11" id="KW-0547">Nucleotide-binding</keyword>
<comment type="subcellular location">
    <subcellularLocation>
        <location evidence="2">Cell projection</location>
        <location evidence="2">Cilium</location>
        <location evidence="2">Flagellum</location>
    </subcellularLocation>
    <subcellularLocation>
        <location evidence="3">Cytoplasm</location>
        <location evidence="3">Cytoskeleton</location>
        <location evidence="3">Cilium axoneme</location>
    </subcellularLocation>
    <subcellularLocation>
        <location evidence="1">Nucleus</location>
    </subcellularLocation>
</comment>
<dbReference type="InterPro" id="IPR042222">
    <property type="entry name" value="Dynein_2_N"/>
</dbReference>
<dbReference type="Gene3D" id="6.10.140.1060">
    <property type="match status" value="1"/>
</dbReference>
<dbReference type="InterPro" id="IPR013602">
    <property type="entry name" value="Dynein_heavy_linker"/>
</dbReference>
<dbReference type="InterPro" id="IPR043157">
    <property type="entry name" value="Dynein_AAA1S"/>
</dbReference>
<dbReference type="PROSITE" id="PS50294">
    <property type="entry name" value="WD_REPEATS_REGION"/>
    <property type="match status" value="4"/>
</dbReference>
<evidence type="ECO:0000256" key="14">
    <source>
        <dbReference type="ARBA" id="ARBA00023017"/>
    </source>
</evidence>
<dbReference type="InterPro" id="IPR024743">
    <property type="entry name" value="Dynein_HC_stalk"/>
</dbReference>
<evidence type="ECO:0000256" key="1">
    <source>
        <dbReference type="ARBA" id="ARBA00004123"/>
    </source>
</evidence>
<dbReference type="GO" id="GO:0036159">
    <property type="term" value="P:inner dynein arm assembly"/>
    <property type="evidence" value="ECO:0007669"/>
    <property type="project" value="UniProtKB-ARBA"/>
</dbReference>
<keyword evidence="9" id="KW-0747">Spliceosome</keyword>
<dbReference type="SUPFAM" id="SSF50978">
    <property type="entry name" value="WD40 repeat-like"/>
    <property type="match status" value="1"/>
</dbReference>
<dbReference type="FunFam" id="3.10.490.20:FF:000006">
    <property type="entry name" value="Dynein axonemal heavy chain 10"/>
    <property type="match status" value="1"/>
</dbReference>
<dbReference type="Gene3D" id="3.40.50.300">
    <property type="entry name" value="P-loop containing nucleotide triphosphate hydrolases"/>
    <property type="match status" value="5"/>
</dbReference>
<dbReference type="FunFam" id="3.40.50.300:FF:002141">
    <property type="entry name" value="Dynein heavy chain"/>
    <property type="match status" value="1"/>
</dbReference>